<dbReference type="PANTHER" id="PTHR35174:SF3">
    <property type="entry name" value="BLL7171 PROTEIN"/>
    <property type="match status" value="1"/>
</dbReference>
<dbReference type="Pfam" id="PF03795">
    <property type="entry name" value="YCII"/>
    <property type="match status" value="1"/>
</dbReference>
<reference evidence="3 4" key="1">
    <citation type="submission" date="2018-05" db="EMBL/GenBank/DDBJ databases">
        <authorList>
            <person name="Lanie J.A."/>
            <person name="Ng W.-L."/>
            <person name="Kazmierczak K.M."/>
            <person name="Andrzejewski T.M."/>
            <person name="Davidsen T.M."/>
            <person name="Wayne K.J."/>
            <person name="Tettelin H."/>
            <person name="Glass J.I."/>
            <person name="Rusch D."/>
            <person name="Podicherti R."/>
            <person name="Tsui H.-C.T."/>
            <person name="Winkler M.E."/>
        </authorList>
    </citation>
    <scope>NUCLEOTIDE SEQUENCE [LARGE SCALE GENOMIC DNA]</scope>
    <source>
        <strain evidence="3 4">BUT-10</strain>
    </source>
</reference>
<evidence type="ECO:0000313" key="4">
    <source>
        <dbReference type="Proteomes" id="UP000249524"/>
    </source>
</evidence>
<comment type="similarity">
    <text evidence="1">Belongs to the YciI family.</text>
</comment>
<evidence type="ECO:0000256" key="1">
    <source>
        <dbReference type="ARBA" id="ARBA00007689"/>
    </source>
</evidence>
<dbReference type="PANTHER" id="PTHR35174">
    <property type="entry name" value="BLL7171 PROTEIN-RELATED"/>
    <property type="match status" value="1"/>
</dbReference>
<name>A0A328BKK3_9CAUL</name>
<comment type="caution">
    <text evidence="3">The sequence shown here is derived from an EMBL/GenBank/DDBJ whole genome shotgun (WGS) entry which is preliminary data.</text>
</comment>
<organism evidence="3 4">
    <name type="scientific">Phenylobacterium kunshanense</name>
    <dbReference type="NCBI Taxonomy" id="1445034"/>
    <lineage>
        <taxon>Bacteria</taxon>
        <taxon>Pseudomonadati</taxon>
        <taxon>Pseudomonadota</taxon>
        <taxon>Alphaproteobacteria</taxon>
        <taxon>Caulobacterales</taxon>
        <taxon>Caulobacteraceae</taxon>
        <taxon>Phenylobacterium</taxon>
    </lineage>
</organism>
<accession>A0A328BKK3</accession>
<dbReference type="InterPro" id="IPR011008">
    <property type="entry name" value="Dimeric_a/b-barrel"/>
</dbReference>
<dbReference type="OrthoDB" id="9807535at2"/>
<dbReference type="Gene3D" id="3.30.70.1060">
    <property type="entry name" value="Dimeric alpha+beta barrel"/>
    <property type="match status" value="1"/>
</dbReference>
<gene>
    <name evidence="3" type="ORF">DJ019_11085</name>
</gene>
<protein>
    <submittedName>
        <fullName evidence="3">YciI family protein</fullName>
    </submittedName>
</protein>
<keyword evidence="4" id="KW-1185">Reference proteome</keyword>
<dbReference type="AlphaFoldDB" id="A0A328BKK3"/>
<dbReference type="EMBL" id="QFYS01000004">
    <property type="protein sequence ID" value="RAK65498.1"/>
    <property type="molecule type" value="Genomic_DNA"/>
</dbReference>
<dbReference type="SUPFAM" id="SSF54909">
    <property type="entry name" value="Dimeric alpha+beta barrel"/>
    <property type="match status" value="1"/>
</dbReference>
<feature type="domain" description="YCII-related" evidence="2">
    <location>
        <begin position="1"/>
        <end position="110"/>
    </location>
</feature>
<proteinExistence type="inferred from homology"/>
<dbReference type="Proteomes" id="UP000249524">
    <property type="component" value="Unassembled WGS sequence"/>
</dbReference>
<evidence type="ECO:0000259" key="2">
    <source>
        <dbReference type="Pfam" id="PF03795"/>
    </source>
</evidence>
<dbReference type="RefSeq" id="WP_111276094.1">
    <property type="nucleotide sequence ID" value="NZ_QFYS01000004.1"/>
</dbReference>
<evidence type="ECO:0000313" key="3">
    <source>
        <dbReference type="EMBL" id="RAK65498.1"/>
    </source>
</evidence>
<sequence length="132" mass="14134">MLYALLAYHEEQVVQAWSEPEDHALMAELNAVHGRLTAAGRLGPAARLGATALAATVRGGLVTDGPFAETKEHLLGFYVIEAATREKAVRAARDLQAANPSAVYEVRPIVLYLPGAPFPVTDAGLDFVRPKD</sequence>
<dbReference type="InterPro" id="IPR005545">
    <property type="entry name" value="YCII"/>
</dbReference>